<dbReference type="Proteomes" id="UP000290572">
    <property type="component" value="Unassembled WGS sequence"/>
</dbReference>
<name>A0A498M5T7_LABRO</name>
<evidence type="ECO:0000313" key="3">
    <source>
        <dbReference type="Proteomes" id="UP000290572"/>
    </source>
</evidence>
<proteinExistence type="predicted"/>
<dbReference type="AlphaFoldDB" id="A0A498M5T7"/>
<keyword evidence="3" id="KW-1185">Reference proteome</keyword>
<organism evidence="2 3">
    <name type="scientific">Labeo rohita</name>
    <name type="common">Indian major carp</name>
    <name type="synonym">Cyprinus rohita</name>
    <dbReference type="NCBI Taxonomy" id="84645"/>
    <lineage>
        <taxon>Eukaryota</taxon>
        <taxon>Metazoa</taxon>
        <taxon>Chordata</taxon>
        <taxon>Craniata</taxon>
        <taxon>Vertebrata</taxon>
        <taxon>Euteleostomi</taxon>
        <taxon>Actinopterygii</taxon>
        <taxon>Neopterygii</taxon>
        <taxon>Teleostei</taxon>
        <taxon>Ostariophysi</taxon>
        <taxon>Cypriniformes</taxon>
        <taxon>Cyprinidae</taxon>
        <taxon>Labeoninae</taxon>
        <taxon>Labeonini</taxon>
        <taxon>Labeo</taxon>
    </lineage>
</organism>
<sequence>MRNLKQAEIPGRIFSLAEALAELTPVRWDVVNAPGVRLARGEPHSPNIPGGSSASSENVNSADEKRPQ</sequence>
<protein>
    <submittedName>
        <fullName evidence="2">Uncharacterized protein</fullName>
    </submittedName>
</protein>
<reference evidence="2 3" key="1">
    <citation type="submission" date="2018-03" db="EMBL/GenBank/DDBJ databases">
        <title>Draft genome sequence of Rohu Carp (Labeo rohita).</title>
        <authorList>
            <person name="Das P."/>
            <person name="Kushwaha B."/>
            <person name="Joshi C.G."/>
            <person name="Kumar D."/>
            <person name="Nagpure N.S."/>
            <person name="Sahoo L."/>
            <person name="Das S.P."/>
            <person name="Bit A."/>
            <person name="Patnaik S."/>
            <person name="Meher P.K."/>
            <person name="Jayasankar P."/>
            <person name="Koringa P.G."/>
            <person name="Patel N.V."/>
            <person name="Hinsu A.T."/>
            <person name="Kumar R."/>
            <person name="Pandey M."/>
            <person name="Agarwal S."/>
            <person name="Srivastava S."/>
            <person name="Singh M."/>
            <person name="Iquebal M.A."/>
            <person name="Jaiswal S."/>
            <person name="Angadi U.B."/>
            <person name="Kumar N."/>
            <person name="Raza M."/>
            <person name="Shah T.M."/>
            <person name="Rai A."/>
            <person name="Jena J.K."/>
        </authorList>
    </citation>
    <scope>NUCLEOTIDE SEQUENCE [LARGE SCALE GENOMIC DNA]</scope>
    <source>
        <strain evidence="2">DASCIFA01</strain>
        <tissue evidence="2">Testis</tissue>
    </source>
</reference>
<accession>A0A498M5T7</accession>
<dbReference type="EMBL" id="QBIY01012822">
    <property type="protein sequence ID" value="RXN15890.1"/>
    <property type="molecule type" value="Genomic_DNA"/>
</dbReference>
<feature type="compositionally biased region" description="Polar residues" evidence="1">
    <location>
        <begin position="50"/>
        <end position="61"/>
    </location>
</feature>
<evidence type="ECO:0000313" key="2">
    <source>
        <dbReference type="EMBL" id="RXN15890.1"/>
    </source>
</evidence>
<evidence type="ECO:0000256" key="1">
    <source>
        <dbReference type="SAM" id="MobiDB-lite"/>
    </source>
</evidence>
<gene>
    <name evidence="2" type="ORF">ROHU_008591</name>
</gene>
<feature type="region of interest" description="Disordered" evidence="1">
    <location>
        <begin position="37"/>
        <end position="68"/>
    </location>
</feature>
<comment type="caution">
    <text evidence="2">The sequence shown here is derived from an EMBL/GenBank/DDBJ whole genome shotgun (WGS) entry which is preliminary data.</text>
</comment>